<dbReference type="AlphaFoldDB" id="A0ABC8TDC5"/>
<dbReference type="EMBL" id="CAUOFW020004292">
    <property type="protein sequence ID" value="CAK9164983.1"/>
    <property type="molecule type" value="Genomic_DNA"/>
</dbReference>
<evidence type="ECO:0000313" key="6">
    <source>
        <dbReference type="EMBL" id="CAK9164983.1"/>
    </source>
</evidence>
<dbReference type="PRINTS" id="PR00080">
    <property type="entry name" value="SDRFAMILY"/>
</dbReference>
<dbReference type="PANTHER" id="PTHR43490:SF91">
    <property type="entry name" value="NAD(P)-BINDING ROSSMANN-FOLD PROTEIN"/>
    <property type="match status" value="1"/>
</dbReference>
<keyword evidence="2 5" id="KW-0521">NADP</keyword>
<keyword evidence="3 5" id="KW-0560">Oxidoreductase</keyword>
<proteinExistence type="inferred from homology"/>
<accession>A0ABC8TDC5</accession>
<dbReference type="PRINTS" id="PR00081">
    <property type="entry name" value="GDHRDH"/>
</dbReference>
<evidence type="ECO:0000256" key="5">
    <source>
        <dbReference type="RuleBase" id="RU369024"/>
    </source>
</evidence>
<dbReference type="SUPFAM" id="SSF51735">
    <property type="entry name" value="NAD(P)-binding Rossmann-fold domains"/>
    <property type="match status" value="1"/>
</dbReference>
<keyword evidence="7" id="KW-1185">Reference proteome</keyword>
<dbReference type="InterPro" id="IPR036291">
    <property type="entry name" value="NAD(P)-bd_dom_sf"/>
</dbReference>
<dbReference type="PANTHER" id="PTHR43490">
    <property type="entry name" value="(+)-NEOMENTHOL DEHYDROGENASE"/>
    <property type="match status" value="1"/>
</dbReference>
<dbReference type="GO" id="GO:0016491">
    <property type="term" value="F:oxidoreductase activity"/>
    <property type="evidence" value="ECO:0007669"/>
    <property type="project" value="UniProtKB-KW"/>
</dbReference>
<protein>
    <recommendedName>
        <fullName evidence="5">Short-chain dehydrogenase/reductase</fullName>
        <ecNumber evidence="5">1.1.1.-</ecNumber>
    </recommendedName>
</protein>
<gene>
    <name evidence="6" type="ORF">ILEXP_LOCUS34120</name>
</gene>
<evidence type="ECO:0000256" key="2">
    <source>
        <dbReference type="ARBA" id="ARBA00022857"/>
    </source>
</evidence>
<dbReference type="Gene3D" id="3.40.50.720">
    <property type="entry name" value="NAD(P)-binding Rossmann-like Domain"/>
    <property type="match status" value="2"/>
</dbReference>
<sequence>MEETTNFSSGKRCAVVTGANKGIGLEICRQLASNGIKVISTARDEKRGVEAVGKLKASGLLDVVFHQLDVKDPDSIASLAKFVETNFGKLDILVNDENAHLVNRVMQQSYEKAEACIRTNYYGTKSMTEAFLPLLQLSNSARIVNVSSIYGQLQFIYNDMVKAELENLESLTEEKIDQLLLMFLKDFEEDKLQANGWPLTVSAYKVSKAVINAYTRLVAKKFPNILVNCVHPGLVKTDISSNYGNLSPEEGARAPVMLALLPDDGPSGLYFYEMHVSAF</sequence>
<name>A0ABC8TDC5_9AQUA</name>
<organism evidence="6 7">
    <name type="scientific">Ilex paraguariensis</name>
    <name type="common">yerba mate</name>
    <dbReference type="NCBI Taxonomy" id="185542"/>
    <lineage>
        <taxon>Eukaryota</taxon>
        <taxon>Viridiplantae</taxon>
        <taxon>Streptophyta</taxon>
        <taxon>Embryophyta</taxon>
        <taxon>Tracheophyta</taxon>
        <taxon>Spermatophyta</taxon>
        <taxon>Magnoliopsida</taxon>
        <taxon>eudicotyledons</taxon>
        <taxon>Gunneridae</taxon>
        <taxon>Pentapetalae</taxon>
        <taxon>asterids</taxon>
        <taxon>campanulids</taxon>
        <taxon>Aquifoliales</taxon>
        <taxon>Aquifoliaceae</taxon>
        <taxon>Ilex</taxon>
    </lineage>
</organism>
<dbReference type="EC" id="1.1.1.-" evidence="5"/>
<dbReference type="InterPro" id="IPR002347">
    <property type="entry name" value="SDR_fam"/>
</dbReference>
<dbReference type="Proteomes" id="UP001642360">
    <property type="component" value="Unassembled WGS sequence"/>
</dbReference>
<dbReference type="CDD" id="cd05324">
    <property type="entry name" value="carb_red_PTCR-like_SDR_c"/>
    <property type="match status" value="1"/>
</dbReference>
<comment type="caution">
    <text evidence="6">The sequence shown here is derived from an EMBL/GenBank/DDBJ whole genome shotgun (WGS) entry which is preliminary data.</text>
</comment>
<evidence type="ECO:0000256" key="1">
    <source>
        <dbReference type="ARBA" id="ARBA00006484"/>
    </source>
</evidence>
<evidence type="ECO:0000256" key="3">
    <source>
        <dbReference type="ARBA" id="ARBA00023002"/>
    </source>
</evidence>
<dbReference type="InterPro" id="IPR045313">
    <property type="entry name" value="CBR1-like"/>
</dbReference>
<evidence type="ECO:0000313" key="7">
    <source>
        <dbReference type="Proteomes" id="UP001642360"/>
    </source>
</evidence>
<dbReference type="Pfam" id="PF00106">
    <property type="entry name" value="adh_short"/>
    <property type="match status" value="1"/>
</dbReference>
<evidence type="ECO:0000256" key="4">
    <source>
        <dbReference type="RuleBase" id="RU000363"/>
    </source>
</evidence>
<comment type="similarity">
    <text evidence="1 4">Belongs to the short-chain dehydrogenases/reductases (SDR) family.</text>
</comment>
<reference evidence="6 7" key="1">
    <citation type="submission" date="2024-02" db="EMBL/GenBank/DDBJ databases">
        <authorList>
            <person name="Vignale AGUSTIN F."/>
            <person name="Sosa J E."/>
            <person name="Modenutti C."/>
        </authorList>
    </citation>
    <scope>NUCLEOTIDE SEQUENCE [LARGE SCALE GENOMIC DNA]</scope>
</reference>